<dbReference type="AlphaFoldDB" id="A0AAD7U1Z7"/>
<dbReference type="Pfam" id="PF17667">
    <property type="entry name" value="Pkinase_fungal"/>
    <property type="match status" value="1"/>
</dbReference>
<dbReference type="InterPro" id="IPR040976">
    <property type="entry name" value="Pkinase_fungal"/>
</dbReference>
<dbReference type="Proteomes" id="UP001215151">
    <property type="component" value="Unassembled WGS sequence"/>
</dbReference>
<evidence type="ECO:0000256" key="1">
    <source>
        <dbReference type="SAM" id="MobiDB-lite"/>
    </source>
</evidence>
<feature type="domain" description="Fungal-type protein kinase" evidence="2">
    <location>
        <begin position="213"/>
        <end position="580"/>
    </location>
</feature>
<gene>
    <name evidence="3" type="ORF">ONZ51_g1184</name>
</gene>
<dbReference type="EMBL" id="JAPEVG010000016">
    <property type="protein sequence ID" value="KAJ8496253.1"/>
    <property type="molecule type" value="Genomic_DNA"/>
</dbReference>
<comment type="caution">
    <text evidence="3">The sequence shown here is derived from an EMBL/GenBank/DDBJ whole genome shotgun (WGS) entry which is preliminary data.</text>
</comment>
<feature type="region of interest" description="Disordered" evidence="1">
    <location>
        <begin position="778"/>
        <end position="800"/>
    </location>
</feature>
<organism evidence="3 4">
    <name type="scientific">Trametes cubensis</name>
    <dbReference type="NCBI Taxonomy" id="1111947"/>
    <lineage>
        <taxon>Eukaryota</taxon>
        <taxon>Fungi</taxon>
        <taxon>Dikarya</taxon>
        <taxon>Basidiomycota</taxon>
        <taxon>Agaricomycotina</taxon>
        <taxon>Agaricomycetes</taxon>
        <taxon>Polyporales</taxon>
        <taxon>Polyporaceae</taxon>
        <taxon>Trametes</taxon>
    </lineage>
</organism>
<dbReference type="Gene3D" id="1.10.510.10">
    <property type="entry name" value="Transferase(Phosphotransferase) domain 1"/>
    <property type="match status" value="1"/>
</dbReference>
<dbReference type="PANTHER" id="PTHR38248">
    <property type="entry name" value="FUNK1 6"/>
    <property type="match status" value="1"/>
</dbReference>
<dbReference type="InterPro" id="IPR011009">
    <property type="entry name" value="Kinase-like_dom_sf"/>
</dbReference>
<feature type="region of interest" description="Disordered" evidence="1">
    <location>
        <begin position="709"/>
        <end position="743"/>
    </location>
</feature>
<dbReference type="SUPFAM" id="SSF56112">
    <property type="entry name" value="Protein kinase-like (PK-like)"/>
    <property type="match status" value="1"/>
</dbReference>
<dbReference type="PANTHER" id="PTHR38248:SF2">
    <property type="entry name" value="FUNK1 11"/>
    <property type="match status" value="1"/>
</dbReference>
<evidence type="ECO:0000313" key="3">
    <source>
        <dbReference type="EMBL" id="KAJ8496253.1"/>
    </source>
</evidence>
<proteinExistence type="predicted"/>
<reference evidence="3" key="1">
    <citation type="submission" date="2022-11" db="EMBL/GenBank/DDBJ databases">
        <title>Genome Sequence of Cubamyces cubensis.</title>
        <authorList>
            <person name="Buettner E."/>
        </authorList>
    </citation>
    <scope>NUCLEOTIDE SEQUENCE</scope>
    <source>
        <strain evidence="3">MPL-01</strain>
    </source>
</reference>
<protein>
    <recommendedName>
        <fullName evidence="2">Fungal-type protein kinase domain-containing protein</fullName>
    </recommendedName>
</protein>
<sequence length="800" mass="88692">MASHGIYNVPMALNPELSCEQGLEPGLAMARVKRHISGSYKTTVGPMPVESFLQEFLPNTPVDSKGRLSSRNAFMAIPPHTDHRIHISQPLIAALNKKTSHKSRCPGFVFLDTAKRSVRPTRLGYAKPDICCFTIDHARIVRKADRSSRAELGYADLFIQVNPSPADDIFVDPPIGANTTEHELLRQLEDESVSEDAASLSDAERAWGLNVSFATEILARQHRLFLFSISLFGSLARIYRWDRAGCIVSRTFDVRQQPDLMTDFLWRYSALSAAGRGFDLSVRMATSTQEALFRDAITQHVAGQLEIAGEELDKAVSAHYQPGHVSLMDVYPQDTSPPYSAVHQYLVSRPIVSPLHLEGRSTRGYWAVNSSSGAVAFLKDTWRLSASHELEGDFLRRLNELGVRNVPVLAVHGDVLGCSSMSSEGNRSIQRTLTGAYQSKSWACSINDERVHINEYTHHRLVCSTVGYSLHHMKGTEELLHATHDAFVAMRDALSKDSRIHRDLSAGNIILVKEPGCNIRKGYLIDWEVSDRVDDAGEALHAGRTGTWAFMSIRMLSMDEEYSKQTFADDMEALVYVVLYCALLYTAHNLSIKTLTQIKEKFFDDIEVFQGQTGGGGAKLANSFIRSYTSLVRFDSAALQEWINTALDHHNPRSQALKVDKSKWAPEAVDAFWTEFLETHELERDNRRVNRVSLAAYYDWNSLSDSPRAFPTPAPKRALLASGSNSGERHSKRARVSSAEPASGLSLDGIADTAAAGASISKCSLNASRRSARLHSKQACLESSEQPKSQLGVGAFRVRP</sequence>
<evidence type="ECO:0000313" key="4">
    <source>
        <dbReference type="Proteomes" id="UP001215151"/>
    </source>
</evidence>
<accession>A0AAD7U1Z7</accession>
<name>A0AAD7U1Z7_9APHY</name>
<keyword evidence="4" id="KW-1185">Reference proteome</keyword>
<evidence type="ECO:0000259" key="2">
    <source>
        <dbReference type="Pfam" id="PF17667"/>
    </source>
</evidence>